<evidence type="ECO:0000256" key="1">
    <source>
        <dbReference type="SAM" id="MobiDB-lite"/>
    </source>
</evidence>
<sequence length="71" mass="7570">AAERRRDHLPLPALRPGLQTGREGPHKRYLRLPPGNDATPGARTTHQGRGVSGGRGPGRSHPLAGDEHTVV</sequence>
<accession>A0A6J4QE44</accession>
<organism evidence="2">
    <name type="scientific">uncultured Rubrobacteraceae bacterium</name>
    <dbReference type="NCBI Taxonomy" id="349277"/>
    <lineage>
        <taxon>Bacteria</taxon>
        <taxon>Bacillati</taxon>
        <taxon>Actinomycetota</taxon>
        <taxon>Rubrobacteria</taxon>
        <taxon>Rubrobacterales</taxon>
        <taxon>Rubrobacteraceae</taxon>
        <taxon>environmental samples</taxon>
    </lineage>
</organism>
<dbReference type="EMBL" id="CADCVB010000166">
    <property type="protein sequence ID" value="CAA9441353.1"/>
    <property type="molecule type" value="Genomic_DNA"/>
</dbReference>
<proteinExistence type="predicted"/>
<dbReference type="AlphaFoldDB" id="A0A6J4QE44"/>
<reference evidence="2" key="1">
    <citation type="submission" date="2020-02" db="EMBL/GenBank/DDBJ databases">
        <authorList>
            <person name="Meier V. D."/>
        </authorList>
    </citation>
    <scope>NUCLEOTIDE SEQUENCE</scope>
    <source>
        <strain evidence="2">AVDCRST_MAG78</strain>
    </source>
</reference>
<protein>
    <submittedName>
        <fullName evidence="2">Uncharacterized protein</fullName>
    </submittedName>
</protein>
<feature type="non-terminal residue" evidence="2">
    <location>
        <position position="1"/>
    </location>
</feature>
<gene>
    <name evidence="2" type="ORF">AVDCRST_MAG78-2472</name>
</gene>
<feature type="region of interest" description="Disordered" evidence="1">
    <location>
        <begin position="1"/>
        <end position="71"/>
    </location>
</feature>
<evidence type="ECO:0000313" key="2">
    <source>
        <dbReference type="EMBL" id="CAA9441353.1"/>
    </source>
</evidence>
<name>A0A6J4QE44_9ACTN</name>
<feature type="non-terminal residue" evidence="2">
    <location>
        <position position="71"/>
    </location>
</feature>